<dbReference type="OMA" id="AIIRECC"/>
<dbReference type="SUPFAM" id="SSF50156">
    <property type="entry name" value="PDZ domain-like"/>
    <property type="match status" value="1"/>
</dbReference>
<dbReference type="Gene3D" id="2.30.42.10">
    <property type="match status" value="1"/>
</dbReference>
<name>A0A0N5CYA2_THECL</name>
<dbReference type="STRING" id="103827.A0A0N5CYA2"/>
<evidence type="ECO:0000313" key="2">
    <source>
        <dbReference type="EMBL" id="VDN02647.1"/>
    </source>
</evidence>
<dbReference type="Proteomes" id="UP000276776">
    <property type="component" value="Unassembled WGS sequence"/>
</dbReference>
<evidence type="ECO:0000259" key="1">
    <source>
        <dbReference type="PROSITE" id="PS50106"/>
    </source>
</evidence>
<reference evidence="4" key="1">
    <citation type="submission" date="2017-02" db="UniProtKB">
        <authorList>
            <consortium name="WormBaseParasite"/>
        </authorList>
    </citation>
    <scope>IDENTIFICATION</scope>
</reference>
<dbReference type="Pfam" id="PF00595">
    <property type="entry name" value="PDZ"/>
    <property type="match status" value="1"/>
</dbReference>
<dbReference type="WBParaSite" id="TCLT_0000541501-mRNA-1">
    <property type="protein sequence ID" value="TCLT_0000541501-mRNA-1"/>
    <property type="gene ID" value="TCLT_0000541501"/>
</dbReference>
<evidence type="ECO:0000313" key="3">
    <source>
        <dbReference type="Proteomes" id="UP000276776"/>
    </source>
</evidence>
<dbReference type="EMBL" id="UYYF01004338">
    <property type="protein sequence ID" value="VDN02647.1"/>
    <property type="molecule type" value="Genomic_DNA"/>
</dbReference>
<dbReference type="SMART" id="SM00228">
    <property type="entry name" value="PDZ"/>
    <property type="match status" value="1"/>
</dbReference>
<dbReference type="AlphaFoldDB" id="A0A0N5CYA2"/>
<proteinExistence type="predicted"/>
<dbReference type="PROSITE" id="PS50106">
    <property type="entry name" value="PDZ"/>
    <property type="match status" value="1"/>
</dbReference>
<organism evidence="4">
    <name type="scientific">Thelazia callipaeda</name>
    <name type="common">Oriental eyeworm</name>
    <name type="synonym">Parasitic nematode</name>
    <dbReference type="NCBI Taxonomy" id="103827"/>
    <lineage>
        <taxon>Eukaryota</taxon>
        <taxon>Metazoa</taxon>
        <taxon>Ecdysozoa</taxon>
        <taxon>Nematoda</taxon>
        <taxon>Chromadorea</taxon>
        <taxon>Rhabditida</taxon>
        <taxon>Spirurina</taxon>
        <taxon>Spiruromorpha</taxon>
        <taxon>Thelazioidea</taxon>
        <taxon>Thelaziidae</taxon>
        <taxon>Thelazia</taxon>
    </lineage>
</organism>
<accession>A0A0N5CYA2</accession>
<keyword evidence="3" id="KW-1185">Reference proteome</keyword>
<dbReference type="InterPro" id="IPR001478">
    <property type="entry name" value="PDZ"/>
</dbReference>
<protein>
    <submittedName>
        <fullName evidence="4">PDZ domain-containing protein</fullName>
    </submittedName>
</protein>
<feature type="domain" description="PDZ" evidence="1">
    <location>
        <begin position="46"/>
        <end position="113"/>
    </location>
</feature>
<reference evidence="2 3" key="2">
    <citation type="submission" date="2018-11" db="EMBL/GenBank/DDBJ databases">
        <authorList>
            <consortium name="Pathogen Informatics"/>
        </authorList>
    </citation>
    <scope>NUCLEOTIDE SEQUENCE [LARGE SCALE GENOMIC DNA]</scope>
</reference>
<dbReference type="InterPro" id="IPR036034">
    <property type="entry name" value="PDZ_sf"/>
</dbReference>
<gene>
    <name evidence="2" type="ORF">TCLT_LOCUS5404</name>
</gene>
<dbReference type="OrthoDB" id="438726at2759"/>
<sequence>MRRKPDPDSAAALPKRDTDLEEEDDFLYTKDKIARKYGDLPGDMILLKLDKVPCGGLGLSLAGNHDHNRMNVFVVAVRSTCPLSVKIGDELFEVNGKVLIGLTHLNASAIIRECCEDGILELLLLRRFETMVILSQFLMLPQICL</sequence>
<evidence type="ECO:0000313" key="4">
    <source>
        <dbReference type="WBParaSite" id="TCLT_0000541501-mRNA-1"/>
    </source>
</evidence>